<evidence type="ECO:0000256" key="7">
    <source>
        <dbReference type="ARBA" id="ARBA00023136"/>
    </source>
</evidence>
<feature type="domain" description="Phosphoethanolamine transferase N-terminal" evidence="11">
    <location>
        <begin position="51"/>
        <end position="200"/>
    </location>
</feature>
<evidence type="ECO:0000256" key="9">
    <source>
        <dbReference type="SAM" id="Phobius"/>
    </source>
</evidence>
<dbReference type="Proteomes" id="UP001154240">
    <property type="component" value="Unassembled WGS sequence"/>
</dbReference>
<dbReference type="PANTHER" id="PTHR30443:SF0">
    <property type="entry name" value="PHOSPHOETHANOLAMINE TRANSFERASE EPTA"/>
    <property type="match status" value="1"/>
</dbReference>
<accession>A0A9X4MGD0</accession>
<dbReference type="GO" id="GO:0009244">
    <property type="term" value="P:lipopolysaccharide core region biosynthetic process"/>
    <property type="evidence" value="ECO:0007669"/>
    <property type="project" value="TreeGrafter"/>
</dbReference>
<dbReference type="RefSeq" id="WP_307632009.1">
    <property type="nucleotide sequence ID" value="NZ_JAPHEH010000001.1"/>
</dbReference>
<evidence type="ECO:0000256" key="3">
    <source>
        <dbReference type="ARBA" id="ARBA00022519"/>
    </source>
</evidence>
<keyword evidence="13" id="KW-1185">Reference proteome</keyword>
<keyword evidence="4 12" id="KW-0808">Transferase</keyword>
<evidence type="ECO:0000256" key="1">
    <source>
        <dbReference type="ARBA" id="ARBA00004429"/>
    </source>
</evidence>
<dbReference type="Gene3D" id="3.40.720.10">
    <property type="entry name" value="Alkaline Phosphatase, subunit A"/>
    <property type="match status" value="1"/>
</dbReference>
<comment type="subcellular location">
    <subcellularLocation>
        <location evidence="1">Cell inner membrane</location>
        <topology evidence="1">Multi-pass membrane protein</topology>
    </subcellularLocation>
</comment>
<dbReference type="InterPro" id="IPR058130">
    <property type="entry name" value="PEA_transf_C"/>
</dbReference>
<evidence type="ECO:0000256" key="2">
    <source>
        <dbReference type="ARBA" id="ARBA00022475"/>
    </source>
</evidence>
<reference evidence="12" key="2">
    <citation type="submission" date="2022-10" db="EMBL/GenBank/DDBJ databases">
        <authorList>
            <person name="Aronson H.S."/>
        </authorList>
    </citation>
    <scope>NUCLEOTIDE SEQUENCE</scope>
    <source>
        <strain evidence="12">RS19-109</strain>
    </source>
</reference>
<reference evidence="12" key="1">
    <citation type="journal article" date="2022" name="bioRxiv">
        <title>Thiovibrio frasassiensisgen. nov., sp. nov., an autotrophic, elemental sulfur disproportionating bacterium isolated from sulfidic karst sediment, and proposal of Thiovibrionaceae fam. nov.</title>
        <authorList>
            <person name="Aronson H."/>
            <person name="Thomas C."/>
            <person name="Bhattacharyya M."/>
            <person name="Eckstein S."/>
            <person name="Jensen S."/>
            <person name="Barco R."/>
            <person name="Macalady J."/>
            <person name="Amend J."/>
        </authorList>
    </citation>
    <scope>NUCLEOTIDE SEQUENCE</scope>
    <source>
        <strain evidence="12">RS19-109</strain>
    </source>
</reference>
<keyword evidence="2" id="KW-1003">Cell membrane</keyword>
<keyword evidence="3" id="KW-0997">Cell inner membrane</keyword>
<evidence type="ECO:0000313" key="13">
    <source>
        <dbReference type="Proteomes" id="UP001154240"/>
    </source>
</evidence>
<gene>
    <name evidence="12" type="ORF">OLX77_02520</name>
</gene>
<dbReference type="GO" id="GO:0016776">
    <property type="term" value="F:phosphotransferase activity, phosphate group as acceptor"/>
    <property type="evidence" value="ECO:0007669"/>
    <property type="project" value="TreeGrafter"/>
</dbReference>
<dbReference type="Pfam" id="PF08019">
    <property type="entry name" value="EptA_B_N"/>
    <property type="match status" value="1"/>
</dbReference>
<dbReference type="EMBL" id="JAPHEH010000001">
    <property type="protein sequence ID" value="MDG4475033.1"/>
    <property type="molecule type" value="Genomic_DNA"/>
</dbReference>
<keyword evidence="5 9" id="KW-0812">Transmembrane</keyword>
<feature type="domain" description="Sulfatase N-terminal" evidence="10">
    <location>
        <begin position="227"/>
        <end position="509"/>
    </location>
</feature>
<dbReference type="InterPro" id="IPR040423">
    <property type="entry name" value="PEA_transferase"/>
</dbReference>
<proteinExistence type="predicted"/>
<dbReference type="NCBIfam" id="NF028537">
    <property type="entry name" value="P_eth_NH2_trans"/>
    <property type="match status" value="1"/>
</dbReference>
<dbReference type="CDD" id="cd16017">
    <property type="entry name" value="LptA"/>
    <property type="match status" value="1"/>
</dbReference>
<evidence type="ECO:0000256" key="8">
    <source>
        <dbReference type="SAM" id="MobiDB-lite"/>
    </source>
</evidence>
<sequence length="553" mass="62336">MRLTTNKLILATAIFLVLFDNVTFFQNVIGVYPFAEGKNLFFVVSLAFGLTGVLALFMSLLASRFTTKPLLIALLFMAAGSSYFANNYSVIIDYIMVQNILQTNVREATDLFSLKLFLYIFFLGIVPALLVWLAPLEPQSWRQAAVSRLKLITIALLLILIPLFLFSRFYASFFREHEELRFYSNPTYALFSVYKYAKRNFATSAVTVEPIGTDANNLATDRERELIILVVGEAARADRFSLNGYERPTNPLLSQEEVIFYPQVSSCDTSTATAVPCMFSDLTRAGFSNKKAAARENILDVVQRAGVNVLWRDNNSDSKGVALRVPYEDYQDPARNTICDVECRDEGMLVGLQEYIDAQKSGDILIVLHQMGNHGPAYYKRYPKEFARFTPTCQTNQLDECSPEEIGNAYDNAILYTDYFLSKTIALLKQNDKQFETAMIYMSDHGESLGEFGVYLHGLPYLLAPETQKHIAAIMWFGAGFAVDRQILRQQAGRELSQDNLFHTLLGSMEIHTELYNPKLDILCDAHQCPPLQAGPYAKDKGEKQGVVRSGRK</sequence>
<dbReference type="GO" id="GO:0005886">
    <property type="term" value="C:plasma membrane"/>
    <property type="evidence" value="ECO:0007669"/>
    <property type="project" value="UniProtKB-SubCell"/>
</dbReference>
<feature type="transmembrane region" description="Helical" evidence="9">
    <location>
        <begin position="148"/>
        <end position="171"/>
    </location>
</feature>
<evidence type="ECO:0000256" key="5">
    <source>
        <dbReference type="ARBA" id="ARBA00022692"/>
    </source>
</evidence>
<evidence type="ECO:0000256" key="6">
    <source>
        <dbReference type="ARBA" id="ARBA00022989"/>
    </source>
</evidence>
<protein>
    <submittedName>
        <fullName evidence="12">Phosphoethanolamine--lipid A transferase</fullName>
    </submittedName>
</protein>
<feature type="transmembrane region" description="Helical" evidence="9">
    <location>
        <begin position="116"/>
        <end position="136"/>
    </location>
</feature>
<dbReference type="Pfam" id="PF00884">
    <property type="entry name" value="Sulfatase"/>
    <property type="match status" value="1"/>
</dbReference>
<evidence type="ECO:0000256" key="4">
    <source>
        <dbReference type="ARBA" id="ARBA00022679"/>
    </source>
</evidence>
<keyword evidence="6 9" id="KW-1133">Transmembrane helix</keyword>
<evidence type="ECO:0000259" key="11">
    <source>
        <dbReference type="Pfam" id="PF08019"/>
    </source>
</evidence>
<organism evidence="12 13">
    <name type="scientific">Thiovibrio frasassiensis</name>
    <dbReference type="NCBI Taxonomy" id="2984131"/>
    <lineage>
        <taxon>Bacteria</taxon>
        <taxon>Pseudomonadati</taxon>
        <taxon>Thermodesulfobacteriota</taxon>
        <taxon>Desulfobulbia</taxon>
        <taxon>Desulfobulbales</taxon>
        <taxon>Thiovibrionaceae</taxon>
        <taxon>Thiovibrio</taxon>
    </lineage>
</organism>
<dbReference type="SUPFAM" id="SSF53649">
    <property type="entry name" value="Alkaline phosphatase-like"/>
    <property type="match status" value="1"/>
</dbReference>
<comment type="caution">
    <text evidence="12">The sequence shown here is derived from an EMBL/GenBank/DDBJ whole genome shotgun (WGS) entry which is preliminary data.</text>
</comment>
<evidence type="ECO:0000259" key="10">
    <source>
        <dbReference type="Pfam" id="PF00884"/>
    </source>
</evidence>
<feature type="transmembrane region" description="Helical" evidence="9">
    <location>
        <begin position="40"/>
        <end position="63"/>
    </location>
</feature>
<dbReference type="InterPro" id="IPR012549">
    <property type="entry name" value="EptA-like_N"/>
</dbReference>
<evidence type="ECO:0000313" key="12">
    <source>
        <dbReference type="EMBL" id="MDG4475033.1"/>
    </source>
</evidence>
<feature type="region of interest" description="Disordered" evidence="8">
    <location>
        <begin position="534"/>
        <end position="553"/>
    </location>
</feature>
<dbReference type="AlphaFoldDB" id="A0A9X4MGD0"/>
<dbReference type="InterPro" id="IPR000917">
    <property type="entry name" value="Sulfatase_N"/>
</dbReference>
<keyword evidence="7 9" id="KW-0472">Membrane</keyword>
<dbReference type="InterPro" id="IPR017850">
    <property type="entry name" value="Alkaline_phosphatase_core_sf"/>
</dbReference>
<name>A0A9X4MGD0_9BACT</name>
<dbReference type="PANTHER" id="PTHR30443">
    <property type="entry name" value="INNER MEMBRANE PROTEIN"/>
    <property type="match status" value="1"/>
</dbReference>
<feature type="transmembrane region" description="Helical" evidence="9">
    <location>
        <begin position="70"/>
        <end position="96"/>
    </location>
</feature>